<proteinExistence type="predicted"/>
<name>X1CPW6_9ZZZZ</name>
<organism evidence="1">
    <name type="scientific">marine sediment metagenome</name>
    <dbReference type="NCBI Taxonomy" id="412755"/>
    <lineage>
        <taxon>unclassified sequences</taxon>
        <taxon>metagenomes</taxon>
        <taxon>ecological metagenomes</taxon>
    </lineage>
</organism>
<protein>
    <submittedName>
        <fullName evidence="1">Uncharacterized protein</fullName>
    </submittedName>
</protein>
<gene>
    <name evidence="1" type="ORF">S01H4_61385</name>
</gene>
<comment type="caution">
    <text evidence="1">The sequence shown here is derived from an EMBL/GenBank/DDBJ whole genome shotgun (WGS) entry which is preliminary data.</text>
</comment>
<dbReference type="EMBL" id="BART01036386">
    <property type="protein sequence ID" value="GAH10441.1"/>
    <property type="molecule type" value="Genomic_DNA"/>
</dbReference>
<dbReference type="AlphaFoldDB" id="X1CPW6"/>
<reference evidence="1" key="1">
    <citation type="journal article" date="2014" name="Front. Microbiol.">
        <title>High frequency of phylogenetically diverse reductive dehalogenase-homologous genes in deep subseafloor sedimentary metagenomes.</title>
        <authorList>
            <person name="Kawai M."/>
            <person name="Futagami T."/>
            <person name="Toyoda A."/>
            <person name="Takaki Y."/>
            <person name="Nishi S."/>
            <person name="Hori S."/>
            <person name="Arai W."/>
            <person name="Tsubouchi T."/>
            <person name="Morono Y."/>
            <person name="Uchiyama I."/>
            <person name="Ito T."/>
            <person name="Fujiyama A."/>
            <person name="Inagaki F."/>
            <person name="Takami H."/>
        </authorList>
    </citation>
    <scope>NUCLEOTIDE SEQUENCE</scope>
    <source>
        <strain evidence="1">Expedition CK06-06</strain>
    </source>
</reference>
<evidence type="ECO:0000313" key="1">
    <source>
        <dbReference type="EMBL" id="GAH10441.1"/>
    </source>
</evidence>
<accession>X1CPW6</accession>
<sequence>FNIRDLSMREFEAFMILLMHEGEKLSILKQIIDLDFDDKSATKDYHTSYITHRKAYDHINNLCKKGFAYKKKIKGKQETRIYVRATIRKKYEKFILPTVSSISESLNDIIKDYMDGIKEEEKIREKFKAYTEIIIQSINDLITKAPAKTLSSKGFRRKIDDTIWKYYKGEIL</sequence>
<feature type="non-terminal residue" evidence="1">
    <location>
        <position position="172"/>
    </location>
</feature>
<feature type="non-terminal residue" evidence="1">
    <location>
        <position position="1"/>
    </location>
</feature>